<accession>A0A1X9YPZ1</accession>
<evidence type="ECO:0000313" key="3">
    <source>
        <dbReference type="Proteomes" id="UP000266292"/>
    </source>
</evidence>
<reference evidence="3" key="1">
    <citation type="submission" date="2017-05" db="EMBL/GenBank/DDBJ databases">
        <authorList>
            <person name="Ray J."/>
            <person name="Price M."/>
            <person name="Deutschbauer A."/>
        </authorList>
    </citation>
    <scope>NUCLEOTIDE SEQUENCE [LARGE SCALE GENOMIC DNA]</scope>
    <source>
        <strain evidence="3">DSM 19842</strain>
    </source>
</reference>
<keyword evidence="3" id="KW-1185">Reference proteome</keyword>
<gene>
    <name evidence="2" type="ORF">CA264_05410</name>
</gene>
<dbReference type="AlphaFoldDB" id="A0A1X9YPZ1"/>
<feature type="compositionally biased region" description="Polar residues" evidence="1">
    <location>
        <begin position="66"/>
        <end position="79"/>
    </location>
</feature>
<dbReference type="KEGG" id="pact:CA264_05410"/>
<dbReference type="Proteomes" id="UP000266292">
    <property type="component" value="Chromosome"/>
</dbReference>
<evidence type="ECO:0000313" key="2">
    <source>
        <dbReference type="EMBL" id="ARS34922.1"/>
    </source>
</evidence>
<protein>
    <submittedName>
        <fullName evidence="2">Uncharacterized protein</fullName>
    </submittedName>
</protein>
<proteinExistence type="predicted"/>
<evidence type="ECO:0000256" key="1">
    <source>
        <dbReference type="SAM" id="MobiDB-lite"/>
    </source>
</evidence>
<name>A0A1X9YPZ1_9BACT</name>
<dbReference type="EMBL" id="CP021235">
    <property type="protein sequence ID" value="ARS34922.1"/>
    <property type="molecule type" value="Genomic_DNA"/>
</dbReference>
<organism evidence="2 3">
    <name type="scientific">Pontibacter actiniarum</name>
    <dbReference type="NCBI Taxonomy" id="323450"/>
    <lineage>
        <taxon>Bacteria</taxon>
        <taxon>Pseudomonadati</taxon>
        <taxon>Bacteroidota</taxon>
        <taxon>Cytophagia</taxon>
        <taxon>Cytophagales</taxon>
        <taxon>Hymenobacteraceae</taxon>
        <taxon>Pontibacter</taxon>
    </lineage>
</organism>
<sequence length="96" mass="10564">MKPERKDSLAEDAVSRANGSISKGRLRHKRTLVPARCKYSEGSSRCGFTSQLSYKLNVIVRHELQTRASRGQQRKTYASGTGKGTGGRLRQLGGEV</sequence>
<feature type="region of interest" description="Disordered" evidence="1">
    <location>
        <begin position="66"/>
        <end position="96"/>
    </location>
</feature>
<feature type="region of interest" description="Disordered" evidence="1">
    <location>
        <begin position="1"/>
        <end position="27"/>
    </location>
</feature>